<name>C9KQ24_9FIRM</name>
<keyword evidence="2" id="KW-1185">Reference proteome</keyword>
<reference evidence="1" key="1">
    <citation type="submission" date="2009-09" db="EMBL/GenBank/DDBJ databases">
        <authorList>
            <person name="Weinstock G."/>
            <person name="Sodergren E."/>
            <person name="Clifton S."/>
            <person name="Fulton L."/>
            <person name="Fulton B."/>
            <person name="Courtney L."/>
            <person name="Fronick C."/>
            <person name="Harrison M."/>
            <person name="Strong C."/>
            <person name="Farmer C."/>
            <person name="Delahaunty K."/>
            <person name="Markovic C."/>
            <person name="Hall O."/>
            <person name="Minx P."/>
            <person name="Tomlinson C."/>
            <person name="Mitreva M."/>
            <person name="Nelson J."/>
            <person name="Hou S."/>
            <person name="Wollam A."/>
            <person name="Pepin K.H."/>
            <person name="Johnson M."/>
            <person name="Bhonagiri V."/>
            <person name="Nash W.E."/>
            <person name="Warren W."/>
            <person name="Chinwalla A."/>
            <person name="Mardis E.R."/>
            <person name="Wilson R.K."/>
        </authorList>
    </citation>
    <scope>NUCLEOTIDE SEQUENCE [LARGE SCALE GENOMIC DNA]</scope>
    <source>
        <strain evidence="1">DSM 20544</strain>
    </source>
</reference>
<gene>
    <name evidence="1" type="ORF">MITSMUL_05332</name>
</gene>
<organism evidence="1 2">
    <name type="scientific">Mitsuokella multacida DSM 20544</name>
    <dbReference type="NCBI Taxonomy" id="500635"/>
    <lineage>
        <taxon>Bacteria</taxon>
        <taxon>Bacillati</taxon>
        <taxon>Bacillota</taxon>
        <taxon>Negativicutes</taxon>
        <taxon>Selenomonadales</taxon>
        <taxon>Selenomonadaceae</taxon>
        <taxon>Mitsuokella</taxon>
    </lineage>
</organism>
<sequence>MLDCLLCAKERNAQDCLVADASFRLHAVQLEGGTELSAGMSFRLQAAQ</sequence>
<evidence type="ECO:0000313" key="1">
    <source>
        <dbReference type="EMBL" id="EEX68329.1"/>
    </source>
</evidence>
<evidence type="ECO:0000313" key="2">
    <source>
        <dbReference type="Proteomes" id="UP000003671"/>
    </source>
</evidence>
<dbReference type="EMBL" id="ABWK02000020">
    <property type="protein sequence ID" value="EEX68329.1"/>
    <property type="molecule type" value="Genomic_DNA"/>
</dbReference>
<accession>C9KQ24</accession>
<comment type="caution">
    <text evidence="1">The sequence shown here is derived from an EMBL/GenBank/DDBJ whole genome shotgun (WGS) entry which is preliminary data.</text>
</comment>
<protein>
    <submittedName>
        <fullName evidence="1">Uncharacterized protein</fullName>
    </submittedName>
</protein>
<dbReference type="Proteomes" id="UP000003671">
    <property type="component" value="Unassembled WGS sequence"/>
</dbReference>
<dbReference type="AlphaFoldDB" id="C9KQ24"/>
<dbReference type="HOGENOM" id="CLU_3154926_0_0_9"/>
<proteinExistence type="predicted"/>